<dbReference type="Pfam" id="PF13207">
    <property type="entry name" value="AAA_17"/>
    <property type="match status" value="1"/>
</dbReference>
<organism evidence="2 3">
    <name type="scientific">Sodiomyces alkalinus (strain CBS 110278 / VKM F-3762 / F11)</name>
    <name type="common">Alkaliphilic filamentous fungus</name>
    <dbReference type="NCBI Taxonomy" id="1314773"/>
    <lineage>
        <taxon>Eukaryota</taxon>
        <taxon>Fungi</taxon>
        <taxon>Dikarya</taxon>
        <taxon>Ascomycota</taxon>
        <taxon>Pezizomycotina</taxon>
        <taxon>Sordariomycetes</taxon>
        <taxon>Hypocreomycetidae</taxon>
        <taxon>Glomerellales</taxon>
        <taxon>Plectosphaerellaceae</taxon>
        <taxon>Sodiomyces</taxon>
    </lineage>
</organism>
<reference evidence="2 3" key="1">
    <citation type="journal article" date="2018" name="Mol. Ecol.">
        <title>The obligate alkalophilic soda-lake fungus Sodiomyces alkalinus has shifted to a protein diet.</title>
        <authorList>
            <person name="Grum-Grzhimaylo A.A."/>
            <person name="Falkoski D.L."/>
            <person name="van den Heuvel J."/>
            <person name="Valero-Jimenez C.A."/>
            <person name="Min B."/>
            <person name="Choi I.G."/>
            <person name="Lipzen A."/>
            <person name="Daum C.G."/>
            <person name="Aanen D.K."/>
            <person name="Tsang A."/>
            <person name="Henrissat B."/>
            <person name="Bilanenko E.N."/>
            <person name="de Vries R.P."/>
            <person name="van Kan J.A.L."/>
            <person name="Grigoriev I.V."/>
            <person name="Debets A.J.M."/>
        </authorList>
    </citation>
    <scope>NUCLEOTIDE SEQUENCE [LARGE SCALE GENOMIC DNA]</scope>
    <source>
        <strain evidence="2 3">F11</strain>
    </source>
</reference>
<dbReference type="Pfam" id="PF12710">
    <property type="entry name" value="HAD"/>
    <property type="match status" value="1"/>
</dbReference>
<dbReference type="AlphaFoldDB" id="A0A3N2Q4G2"/>
<dbReference type="EMBL" id="ML119052">
    <property type="protein sequence ID" value="ROT41664.1"/>
    <property type="molecule type" value="Genomic_DNA"/>
</dbReference>
<dbReference type="InterPro" id="IPR029057">
    <property type="entry name" value="PRTase-like"/>
</dbReference>
<accession>A0A3N2Q4G2</accession>
<gene>
    <name evidence="2" type="ORF">SODALDRAFT_125524</name>
</gene>
<dbReference type="SUPFAM" id="SSF52540">
    <property type="entry name" value="P-loop containing nucleoside triphosphate hydrolases"/>
    <property type="match status" value="1"/>
</dbReference>
<evidence type="ECO:0000313" key="3">
    <source>
        <dbReference type="Proteomes" id="UP000272025"/>
    </source>
</evidence>
<dbReference type="GO" id="GO:0005737">
    <property type="term" value="C:cytoplasm"/>
    <property type="evidence" value="ECO:0007669"/>
    <property type="project" value="TreeGrafter"/>
</dbReference>
<keyword evidence="3" id="KW-1185">Reference proteome</keyword>
<dbReference type="InterPro" id="IPR027417">
    <property type="entry name" value="P-loop_NTPase"/>
</dbReference>
<feature type="domain" description="Phosphoribosyltransferase" evidence="1">
    <location>
        <begin position="495"/>
        <end position="688"/>
    </location>
</feature>
<dbReference type="CDD" id="cd06223">
    <property type="entry name" value="PRTases_typeI"/>
    <property type="match status" value="1"/>
</dbReference>
<sequence>MDGLKNFKIPVVGLYGVPGSGKSFLIRQLKEQLGEGVFRFFEGSDVIASLAEGGLEGFRRMSDDQQNTIRRAAISKIQEECEFLGRVGVVAGHFMFWTEGGKEGNQVITPMDLAVFTHIFYIHVPAEVISQRRLSDKERDRPPASVDHLRKWQNTEEARLRLLCRQNRIIFTVVPHHTCLANRISVLLRNVASHTEENNMDRVQKRLDAIVRAANNRGRIHRMLVFDGDKTLAPVDTGALFWKAASAAGVVETDEIQGCPLKALFGSPMGYSYAAFRQASFLYGENIDDQDFEQLCAEVASMVTIHPEFLSFLCLLEADNNVGAVVLTCGLRQIWEKVLERESLLGIVKVIGTGRVADPDSFIVTANVKAAVVEHLQRAHRTRVWAFGDSTLDLPMLRAADEAIVVVCEEQIRSRSMEASLHRAVDHEGFRARQLLLPNDTKPRLSIGCLPLVGLDDQDFLESIFTSVHLKKARPRHEGFEPGRVRVIGASGTGASQLLMTPMRDARISGPALRKAHRVVGRYMATTYLTEVIGLEESPIPHVQGYETTGFRLRDEEKTLIVPLMRGGEPMALGVNDAFPGAMFLHAARPEDVKREHLEDLRTVILVDSVINTGKSISEFVKHVSKQREDLRIVVVAGVLQDRAVHKGEYALDKLSVYGLDAVVPFRVSENKYTGRGTTDTGNRLFNTVHLA</sequence>
<dbReference type="GO" id="GO:0036424">
    <property type="term" value="F:L-phosphoserine phosphatase activity"/>
    <property type="evidence" value="ECO:0007669"/>
    <property type="project" value="TreeGrafter"/>
</dbReference>
<dbReference type="STRING" id="1314773.A0A3N2Q4G2"/>
<dbReference type="Proteomes" id="UP000272025">
    <property type="component" value="Unassembled WGS sequence"/>
</dbReference>
<dbReference type="SUPFAM" id="SSF53271">
    <property type="entry name" value="PRTase-like"/>
    <property type="match status" value="1"/>
</dbReference>
<dbReference type="Gene3D" id="3.40.50.300">
    <property type="entry name" value="P-loop containing nucleotide triphosphate hydrolases"/>
    <property type="match status" value="1"/>
</dbReference>
<dbReference type="InterPro" id="IPR050582">
    <property type="entry name" value="HAD-like_SerB"/>
</dbReference>
<dbReference type="OrthoDB" id="5416609at2759"/>
<dbReference type="RefSeq" id="XP_028469470.1">
    <property type="nucleotide sequence ID" value="XM_028606661.1"/>
</dbReference>
<dbReference type="GO" id="GO:0000287">
    <property type="term" value="F:magnesium ion binding"/>
    <property type="evidence" value="ECO:0007669"/>
    <property type="project" value="TreeGrafter"/>
</dbReference>
<evidence type="ECO:0000259" key="1">
    <source>
        <dbReference type="Pfam" id="PF14681"/>
    </source>
</evidence>
<dbReference type="GO" id="GO:0006564">
    <property type="term" value="P:L-serine biosynthetic process"/>
    <property type="evidence" value="ECO:0007669"/>
    <property type="project" value="TreeGrafter"/>
</dbReference>
<dbReference type="InterPro" id="IPR000836">
    <property type="entry name" value="PRTase_dom"/>
</dbReference>
<proteinExistence type="predicted"/>
<dbReference type="Gene3D" id="3.40.50.1000">
    <property type="entry name" value="HAD superfamily/HAD-like"/>
    <property type="match status" value="1"/>
</dbReference>
<dbReference type="SUPFAM" id="SSF56784">
    <property type="entry name" value="HAD-like"/>
    <property type="match status" value="1"/>
</dbReference>
<dbReference type="Gene3D" id="3.40.50.2020">
    <property type="match status" value="1"/>
</dbReference>
<dbReference type="InterPro" id="IPR036412">
    <property type="entry name" value="HAD-like_sf"/>
</dbReference>
<evidence type="ECO:0000313" key="2">
    <source>
        <dbReference type="EMBL" id="ROT41664.1"/>
    </source>
</evidence>
<dbReference type="InterPro" id="IPR023214">
    <property type="entry name" value="HAD_sf"/>
</dbReference>
<dbReference type="PANTHER" id="PTHR43344:SF20">
    <property type="entry name" value="URACIL PHOSPHORIBOSYLTRANSFERASE"/>
    <property type="match status" value="1"/>
</dbReference>
<dbReference type="PANTHER" id="PTHR43344">
    <property type="entry name" value="PHOSPHOSERINE PHOSPHATASE"/>
    <property type="match status" value="1"/>
</dbReference>
<dbReference type="GeneID" id="39575139"/>
<protein>
    <recommendedName>
        <fullName evidence="1">Phosphoribosyltransferase domain-containing protein</fullName>
    </recommendedName>
</protein>
<dbReference type="Pfam" id="PF14681">
    <property type="entry name" value="UPRTase"/>
    <property type="match status" value="1"/>
</dbReference>
<name>A0A3N2Q4G2_SODAK</name>